<reference evidence="1" key="2">
    <citation type="journal article" date="2015" name="Fish Shellfish Immunol.">
        <title>Early steps in the European eel (Anguilla anguilla)-Vibrio vulnificus interaction in the gills: Role of the RtxA13 toxin.</title>
        <authorList>
            <person name="Callol A."/>
            <person name="Pajuelo D."/>
            <person name="Ebbesson L."/>
            <person name="Teles M."/>
            <person name="MacKenzie S."/>
            <person name="Amaro C."/>
        </authorList>
    </citation>
    <scope>NUCLEOTIDE SEQUENCE</scope>
</reference>
<evidence type="ECO:0000313" key="1">
    <source>
        <dbReference type="EMBL" id="JAH91761.1"/>
    </source>
</evidence>
<reference evidence="1" key="1">
    <citation type="submission" date="2014-11" db="EMBL/GenBank/DDBJ databases">
        <authorList>
            <person name="Amaro Gonzalez C."/>
        </authorList>
    </citation>
    <scope>NUCLEOTIDE SEQUENCE</scope>
</reference>
<proteinExistence type="predicted"/>
<organism evidence="1">
    <name type="scientific">Anguilla anguilla</name>
    <name type="common">European freshwater eel</name>
    <name type="synonym">Muraena anguilla</name>
    <dbReference type="NCBI Taxonomy" id="7936"/>
    <lineage>
        <taxon>Eukaryota</taxon>
        <taxon>Metazoa</taxon>
        <taxon>Chordata</taxon>
        <taxon>Craniata</taxon>
        <taxon>Vertebrata</taxon>
        <taxon>Euteleostomi</taxon>
        <taxon>Actinopterygii</taxon>
        <taxon>Neopterygii</taxon>
        <taxon>Teleostei</taxon>
        <taxon>Anguilliformes</taxon>
        <taxon>Anguillidae</taxon>
        <taxon>Anguilla</taxon>
    </lineage>
</organism>
<name>A0A0E9WNA5_ANGAN</name>
<dbReference type="EMBL" id="GBXM01016816">
    <property type="protein sequence ID" value="JAH91761.1"/>
    <property type="molecule type" value="Transcribed_RNA"/>
</dbReference>
<dbReference type="AlphaFoldDB" id="A0A0E9WNA5"/>
<accession>A0A0E9WNA5</accession>
<sequence length="129" mass="14324">MKLCQEASVELFACFVAHCKWLKLTLLNMWSGGTGNRPKGGGFGNRCGALTVEPLNELRWLVCFHYVSSCKNGHCCTHVSRVLLTDVSTRGVFASQAALAVNQKEDAHRCDRRDSYINLGPPATRYLTF</sequence>
<protein>
    <submittedName>
        <fullName evidence="1">Uncharacterized protein</fullName>
    </submittedName>
</protein>